<accession>A0A085MY83</accession>
<dbReference type="InterPro" id="IPR036390">
    <property type="entry name" value="WH_DNA-bd_sf"/>
</dbReference>
<comment type="subcellular location">
    <subcellularLocation>
        <location evidence="6">Nucleus</location>
    </subcellularLocation>
</comment>
<keyword evidence="10" id="KW-1185">Reference proteome</keyword>
<keyword evidence="2" id="KW-0805">Transcription regulation</keyword>
<dbReference type="PRINTS" id="PR00053">
    <property type="entry name" value="FORKHEAD"/>
</dbReference>
<dbReference type="GO" id="GO:0000976">
    <property type="term" value="F:transcription cis-regulatory region binding"/>
    <property type="evidence" value="ECO:0007669"/>
    <property type="project" value="TreeGrafter"/>
</dbReference>
<evidence type="ECO:0000256" key="4">
    <source>
        <dbReference type="ARBA" id="ARBA00023163"/>
    </source>
</evidence>
<evidence type="ECO:0000313" key="9">
    <source>
        <dbReference type="EMBL" id="KFD62179.1"/>
    </source>
</evidence>
<dbReference type="InterPro" id="IPR001766">
    <property type="entry name" value="Fork_head_dom"/>
</dbReference>
<evidence type="ECO:0000313" key="10">
    <source>
        <dbReference type="Proteomes" id="UP000030764"/>
    </source>
</evidence>
<dbReference type="Pfam" id="PF00250">
    <property type="entry name" value="Forkhead"/>
    <property type="match status" value="1"/>
</dbReference>
<evidence type="ECO:0000256" key="1">
    <source>
        <dbReference type="ARBA" id="ARBA00022473"/>
    </source>
</evidence>
<evidence type="ECO:0000259" key="7">
    <source>
        <dbReference type="PROSITE" id="PS50039"/>
    </source>
</evidence>
<dbReference type="Proteomes" id="UP000030764">
    <property type="component" value="Unassembled WGS sequence"/>
</dbReference>
<dbReference type="PROSITE" id="PS50039">
    <property type="entry name" value="FORK_HEAD_3"/>
    <property type="match status" value="1"/>
</dbReference>
<evidence type="ECO:0000256" key="5">
    <source>
        <dbReference type="ARBA" id="ARBA00023242"/>
    </source>
</evidence>
<dbReference type="GO" id="GO:0000981">
    <property type="term" value="F:DNA-binding transcription factor activity, RNA polymerase II-specific"/>
    <property type="evidence" value="ECO:0007669"/>
    <property type="project" value="TreeGrafter"/>
</dbReference>
<evidence type="ECO:0000256" key="2">
    <source>
        <dbReference type="ARBA" id="ARBA00023015"/>
    </source>
</evidence>
<feature type="domain" description="Fork-head" evidence="7">
    <location>
        <begin position="145"/>
        <end position="242"/>
    </location>
</feature>
<dbReference type="AlphaFoldDB" id="A0A085MY83"/>
<dbReference type="SUPFAM" id="SSF46785">
    <property type="entry name" value="Winged helix' DNA-binding domain"/>
    <property type="match status" value="1"/>
</dbReference>
<dbReference type="InterPro" id="IPR036388">
    <property type="entry name" value="WH-like_DNA-bd_sf"/>
</dbReference>
<dbReference type="SMART" id="SM00339">
    <property type="entry name" value="FH"/>
    <property type="match status" value="1"/>
</dbReference>
<dbReference type="PROSITE" id="PS00658">
    <property type="entry name" value="FORK_HEAD_2"/>
    <property type="match status" value="1"/>
</dbReference>
<name>A0A085MY83_9BILA</name>
<evidence type="ECO:0000256" key="6">
    <source>
        <dbReference type="PROSITE-ProRule" id="PRU00089"/>
    </source>
</evidence>
<keyword evidence="5 6" id="KW-0539">Nucleus</keyword>
<dbReference type="Gene3D" id="1.10.10.10">
    <property type="entry name" value="Winged helix-like DNA-binding domain superfamily/Winged helix DNA-binding domain"/>
    <property type="match status" value="1"/>
</dbReference>
<feature type="DNA-binding region" description="Fork-head" evidence="6">
    <location>
        <begin position="145"/>
        <end position="242"/>
    </location>
</feature>
<proteinExistence type="predicted"/>
<dbReference type="PROSITE" id="PS00657">
    <property type="entry name" value="FORK_HEAD_1"/>
    <property type="match status" value="1"/>
</dbReference>
<dbReference type="InterPro" id="IPR018122">
    <property type="entry name" value="TF_fork_head_CS_1"/>
</dbReference>
<dbReference type="InterPro" id="IPR049624">
    <property type="entry name" value="FOXN1_4"/>
</dbReference>
<dbReference type="Proteomes" id="UP000030758">
    <property type="component" value="Unassembled WGS sequence"/>
</dbReference>
<dbReference type="PANTHER" id="PTHR46721">
    <property type="entry name" value="FORKHEAD BOX PROTEIN N1"/>
    <property type="match status" value="1"/>
</dbReference>
<evidence type="ECO:0000313" key="8">
    <source>
        <dbReference type="EMBL" id="KFD49150.1"/>
    </source>
</evidence>
<keyword evidence="1" id="KW-0217">Developmental protein</keyword>
<organism evidence="9">
    <name type="scientific">Trichuris suis</name>
    <name type="common">pig whipworm</name>
    <dbReference type="NCBI Taxonomy" id="68888"/>
    <lineage>
        <taxon>Eukaryota</taxon>
        <taxon>Metazoa</taxon>
        <taxon>Ecdysozoa</taxon>
        <taxon>Nematoda</taxon>
        <taxon>Enoplea</taxon>
        <taxon>Dorylaimia</taxon>
        <taxon>Trichinellida</taxon>
        <taxon>Trichuridae</taxon>
        <taxon>Trichuris</taxon>
    </lineage>
</organism>
<reference evidence="9 10" key="1">
    <citation type="journal article" date="2014" name="Nat. Genet.">
        <title>Genome and transcriptome of the porcine whipworm Trichuris suis.</title>
        <authorList>
            <person name="Jex A.R."/>
            <person name="Nejsum P."/>
            <person name="Schwarz E.M."/>
            <person name="Hu L."/>
            <person name="Young N.D."/>
            <person name="Hall R.S."/>
            <person name="Korhonen P.K."/>
            <person name="Liao S."/>
            <person name="Thamsborg S."/>
            <person name="Xia J."/>
            <person name="Xu P."/>
            <person name="Wang S."/>
            <person name="Scheerlinck J.P."/>
            <person name="Hofmann A."/>
            <person name="Sternberg P.W."/>
            <person name="Wang J."/>
            <person name="Gasser R.B."/>
        </authorList>
    </citation>
    <scope>NUCLEOTIDE SEQUENCE [LARGE SCALE GENOMIC DNA]</scope>
    <source>
        <strain evidence="9">DCEP-RM93F</strain>
        <strain evidence="8">DCEP-RM93M</strain>
    </source>
</reference>
<keyword evidence="3 6" id="KW-0238">DNA-binding</keyword>
<dbReference type="GO" id="GO:0005634">
    <property type="term" value="C:nucleus"/>
    <property type="evidence" value="ECO:0007669"/>
    <property type="project" value="UniProtKB-SubCell"/>
</dbReference>
<gene>
    <name evidence="8" type="ORF">M513_09974</name>
    <name evidence="9" type="ORF">M514_09974</name>
</gene>
<evidence type="ECO:0000256" key="3">
    <source>
        <dbReference type="ARBA" id="ARBA00023125"/>
    </source>
</evidence>
<protein>
    <recommendedName>
        <fullName evidence="7">Fork-head domain-containing protein</fullName>
    </recommendedName>
</protein>
<keyword evidence="4" id="KW-0804">Transcription</keyword>
<dbReference type="InterPro" id="IPR030456">
    <property type="entry name" value="TF_fork_head_CS_2"/>
</dbReference>
<dbReference type="PANTHER" id="PTHR46721:SF3">
    <property type="entry name" value="FORKHEAD BOX N1"/>
    <property type="match status" value="1"/>
</dbReference>
<sequence length="476" mass="52657">MDEQTEGRLELPTLLDPMSLSSLDDLSCLVTNSSFDVGSNSEDSFGWYRKDDAERFRELTGGEDVFNFSIGDSATGAPASPYFLDGCLNSNQSPRGAELTREWKSSGDGLSQLNRLSSSQVSRRQEPPKIPPTIVPPSSVLKYPKPPYSYSCMIALALKNSTAGCLRVSEIYDFIIENFPFFVTAPSGWKNSVRHNLSLNKSFVKIEVPTTQPRGRKCCLWSLNGKKVSKIELEIQRVREKDSEGIKDSLANPGDLDLIEQGLKGMPKVGKARPAEAFSCMQQTNQPFSPATIPRRESPGAARYIDYVNLITNQRSAKQTDLSLLASQSSAISSISPVRYQLPNAVGEDLVSHQDLFRPCNQVSKQLFSNECDRPHGSVESSFPRYNSAQSLTWQYDHPVENCQPIVDTFSAPPSVYYSPSRQTMSLTSSPTNTFASIPYKGAYISSPSRWTNTCQQGIDTSRSNTVKFPAYQSPP</sequence>
<dbReference type="EMBL" id="KL367601">
    <property type="protein sequence ID" value="KFD62179.1"/>
    <property type="molecule type" value="Genomic_DNA"/>
</dbReference>
<dbReference type="EMBL" id="KL363277">
    <property type="protein sequence ID" value="KFD49150.1"/>
    <property type="molecule type" value="Genomic_DNA"/>
</dbReference>